<accession>A0A2R5F0J9</accession>
<evidence type="ECO:0000313" key="8">
    <source>
        <dbReference type="Proteomes" id="UP000245202"/>
    </source>
</evidence>
<protein>
    <submittedName>
        <fullName evidence="7">Putative MFS transporter</fullName>
    </submittedName>
</protein>
<sequence>MPVLLLVSALSFLDGWTTPSRNSLVPRLVGSDSGLMKANGMLSVSDQIVQFAGWGLSGVVVVLIGTSNTMLAAAAIYGLAASLTLRIHETAVESNGGEKSPARSNRNILIEGWQLIWRVPRLRILTFMDVSDMIANSVWAGAFLLVYVQQVLERGDEWWGFINAAYFSGTLLGGIIVVSLVEKLSCRIYSYMLVGMIGYSLFIYLFAFNQSPWLALLFVVLCGPFAELAMVSHKTLLQRSLDKARLPQLFSAQNVLLNLFFCLSLLGMAWIAETFGIVPLFVFAACLTSLTVVIGLLSYKVFHRAEETGQESASTL</sequence>
<feature type="transmembrane region" description="Helical" evidence="6">
    <location>
        <begin position="133"/>
        <end position="152"/>
    </location>
</feature>
<feature type="transmembrane region" description="Helical" evidence="6">
    <location>
        <begin position="277"/>
        <end position="297"/>
    </location>
</feature>
<proteinExistence type="predicted"/>
<dbReference type="EMBL" id="BDQX01000398">
    <property type="protein sequence ID" value="GBG11449.1"/>
    <property type="molecule type" value="Genomic_DNA"/>
</dbReference>
<comment type="caution">
    <text evidence="7">The sequence shown here is derived from an EMBL/GenBank/DDBJ whole genome shotgun (WGS) entry which is preliminary data.</text>
</comment>
<evidence type="ECO:0000313" key="7">
    <source>
        <dbReference type="EMBL" id="GBG11449.1"/>
    </source>
</evidence>
<feature type="transmembrane region" description="Helical" evidence="6">
    <location>
        <begin position="55"/>
        <end position="80"/>
    </location>
</feature>
<evidence type="ECO:0000256" key="5">
    <source>
        <dbReference type="ARBA" id="ARBA00023136"/>
    </source>
</evidence>
<keyword evidence="5 6" id="KW-0472">Membrane</keyword>
<gene>
    <name evidence="7" type="ORF">PAT3040_06267</name>
</gene>
<dbReference type="CDD" id="cd06173">
    <property type="entry name" value="MFS_MefA_like"/>
    <property type="match status" value="1"/>
</dbReference>
<evidence type="ECO:0000256" key="2">
    <source>
        <dbReference type="ARBA" id="ARBA00022475"/>
    </source>
</evidence>
<dbReference type="SUPFAM" id="SSF103473">
    <property type="entry name" value="MFS general substrate transporter"/>
    <property type="match status" value="1"/>
</dbReference>
<keyword evidence="8" id="KW-1185">Reference proteome</keyword>
<evidence type="ECO:0000256" key="3">
    <source>
        <dbReference type="ARBA" id="ARBA00022692"/>
    </source>
</evidence>
<dbReference type="RefSeq" id="WP_258235250.1">
    <property type="nucleotide sequence ID" value="NZ_BDQX01000398.1"/>
</dbReference>
<evidence type="ECO:0000256" key="6">
    <source>
        <dbReference type="SAM" id="Phobius"/>
    </source>
</evidence>
<comment type="subcellular location">
    <subcellularLocation>
        <location evidence="1">Cell membrane</location>
        <topology evidence="1">Multi-pass membrane protein</topology>
    </subcellularLocation>
</comment>
<feature type="transmembrane region" description="Helical" evidence="6">
    <location>
        <begin position="158"/>
        <end position="181"/>
    </location>
</feature>
<dbReference type="AlphaFoldDB" id="A0A2R5F0J9"/>
<evidence type="ECO:0000256" key="4">
    <source>
        <dbReference type="ARBA" id="ARBA00022989"/>
    </source>
</evidence>
<feature type="transmembrane region" description="Helical" evidence="6">
    <location>
        <begin position="252"/>
        <end position="271"/>
    </location>
</feature>
<keyword evidence="4 6" id="KW-1133">Transmembrane helix</keyword>
<dbReference type="PANTHER" id="PTHR23513:SF19">
    <property type="entry name" value="MAJOR FACILITATOR SUPERFAMILY (MFS) PROFILE DOMAIN-CONTAINING PROTEIN"/>
    <property type="match status" value="1"/>
</dbReference>
<keyword evidence="3 6" id="KW-0812">Transmembrane</keyword>
<dbReference type="InterPro" id="IPR036259">
    <property type="entry name" value="MFS_trans_sf"/>
</dbReference>
<dbReference type="PANTHER" id="PTHR23513">
    <property type="entry name" value="INTEGRAL MEMBRANE EFFLUX PROTEIN-RELATED"/>
    <property type="match status" value="1"/>
</dbReference>
<feature type="transmembrane region" description="Helical" evidence="6">
    <location>
        <begin position="188"/>
        <end position="207"/>
    </location>
</feature>
<organism evidence="7 8">
    <name type="scientific">Paenibacillus agaridevorans</name>
    <dbReference type="NCBI Taxonomy" id="171404"/>
    <lineage>
        <taxon>Bacteria</taxon>
        <taxon>Bacillati</taxon>
        <taxon>Bacillota</taxon>
        <taxon>Bacilli</taxon>
        <taxon>Bacillales</taxon>
        <taxon>Paenibacillaceae</taxon>
        <taxon>Paenibacillus</taxon>
    </lineage>
</organism>
<keyword evidence="2" id="KW-1003">Cell membrane</keyword>
<dbReference type="GO" id="GO:0005886">
    <property type="term" value="C:plasma membrane"/>
    <property type="evidence" value="ECO:0007669"/>
    <property type="project" value="UniProtKB-SubCell"/>
</dbReference>
<evidence type="ECO:0000256" key="1">
    <source>
        <dbReference type="ARBA" id="ARBA00004651"/>
    </source>
</evidence>
<name>A0A2R5F0J9_9BACL</name>
<reference evidence="7 8" key="1">
    <citation type="submission" date="2017-08" db="EMBL/GenBank/DDBJ databases">
        <title>Substantial Increase in Enzyme Production by Combined Drug-Resistance Mutations in Paenibacillus agaridevorans.</title>
        <authorList>
            <person name="Tanaka Y."/>
            <person name="Funane K."/>
            <person name="Hosaka T."/>
            <person name="Shiwa Y."/>
            <person name="Fujita N."/>
            <person name="Miyazaki T."/>
            <person name="Yoshikawa H."/>
            <person name="Murakami K."/>
            <person name="Kasahara K."/>
            <person name="Inaoka T."/>
            <person name="Hiraga Y."/>
            <person name="Ochi K."/>
        </authorList>
    </citation>
    <scope>NUCLEOTIDE SEQUENCE [LARGE SCALE GENOMIC DNA]</scope>
    <source>
        <strain evidence="7 8">T-3040</strain>
    </source>
</reference>
<feature type="transmembrane region" description="Helical" evidence="6">
    <location>
        <begin position="213"/>
        <end position="231"/>
    </location>
</feature>
<dbReference type="Gene3D" id="1.20.1250.20">
    <property type="entry name" value="MFS general substrate transporter like domains"/>
    <property type="match status" value="1"/>
</dbReference>
<dbReference type="Proteomes" id="UP000245202">
    <property type="component" value="Unassembled WGS sequence"/>
</dbReference>